<feature type="compositionally biased region" description="Low complexity" evidence="1">
    <location>
        <begin position="126"/>
        <end position="138"/>
    </location>
</feature>
<reference evidence="4" key="1">
    <citation type="submission" date="2015-12" db="EMBL/GenBank/DDBJ databases">
        <title>Update maize B73 reference genome by single molecule sequencing technologies.</title>
        <authorList>
            <consortium name="Maize Genome Sequencing Project"/>
            <person name="Ware D."/>
        </authorList>
    </citation>
    <scope>NUCLEOTIDE SEQUENCE [LARGE SCALE GENOMIC DNA]</scope>
    <source>
        <strain evidence="4">cv. B73</strain>
    </source>
</reference>
<feature type="compositionally biased region" description="Low complexity" evidence="1">
    <location>
        <begin position="166"/>
        <end position="178"/>
    </location>
</feature>
<sequence>MGAGTRPLASAIRRHQGVGSDVAPCACARTPSLIRLSLPQSRTAGRGSPGGCDVSGPISARHSRGAVATHIHHGEETSGVSGPLGEQTTLQRGARPPVPFSVVTVRPLPIHGVGAGSARRRRGRAAHAAAREQGAAPRHTPPLPRHRHRRAPGGPHRARRCRARRTPSPLLSSSRLFSGPSVHCRQRRSIVDPIHPWPGEGAGGLPALQRRPGLRAHLRRHRRDGGLRHGGSHPALRRGLRTLHRRQRRLPRQTRHGEDAAHLPRLRWRRGLRQGTGPNSFLPVHFHCSNTSYRYNNRCLILILFFASVPVLCSCMMPNPVILFGLFPCSCITQKRTVKKVKRKD</sequence>
<keyword evidence="2" id="KW-1133">Transmembrane helix</keyword>
<dbReference type="InParanoid" id="A0A804M0F6"/>
<feature type="region of interest" description="Disordered" evidence="1">
    <location>
        <begin position="73"/>
        <end position="95"/>
    </location>
</feature>
<feature type="region of interest" description="Disordered" evidence="1">
    <location>
        <begin position="113"/>
        <end position="178"/>
    </location>
</feature>
<evidence type="ECO:0000256" key="1">
    <source>
        <dbReference type="SAM" id="MobiDB-lite"/>
    </source>
</evidence>
<name>A0A804M0F6_MAIZE</name>
<dbReference type="EnsemblPlants" id="Zm00001eb049850_T001">
    <property type="protein sequence ID" value="Zm00001eb049850_P001"/>
    <property type="gene ID" value="Zm00001eb049850"/>
</dbReference>
<reference evidence="3" key="2">
    <citation type="submission" date="2019-07" db="EMBL/GenBank/DDBJ databases">
        <authorList>
            <person name="Seetharam A."/>
            <person name="Woodhouse M."/>
            <person name="Cannon E."/>
        </authorList>
    </citation>
    <scope>NUCLEOTIDE SEQUENCE [LARGE SCALE GENOMIC DNA]</scope>
    <source>
        <strain evidence="3">cv. B73</strain>
    </source>
</reference>
<organism evidence="3 4">
    <name type="scientific">Zea mays</name>
    <name type="common">Maize</name>
    <dbReference type="NCBI Taxonomy" id="4577"/>
    <lineage>
        <taxon>Eukaryota</taxon>
        <taxon>Viridiplantae</taxon>
        <taxon>Streptophyta</taxon>
        <taxon>Embryophyta</taxon>
        <taxon>Tracheophyta</taxon>
        <taxon>Spermatophyta</taxon>
        <taxon>Magnoliopsida</taxon>
        <taxon>Liliopsida</taxon>
        <taxon>Poales</taxon>
        <taxon>Poaceae</taxon>
        <taxon>PACMAD clade</taxon>
        <taxon>Panicoideae</taxon>
        <taxon>Andropogonodae</taxon>
        <taxon>Andropogoneae</taxon>
        <taxon>Tripsacinae</taxon>
        <taxon>Zea</taxon>
    </lineage>
</organism>
<protein>
    <submittedName>
        <fullName evidence="3">Uncharacterized protein</fullName>
    </submittedName>
</protein>
<feature type="transmembrane region" description="Helical" evidence="2">
    <location>
        <begin position="300"/>
        <end position="327"/>
    </location>
</feature>
<proteinExistence type="predicted"/>
<evidence type="ECO:0000313" key="4">
    <source>
        <dbReference type="Proteomes" id="UP000007305"/>
    </source>
</evidence>
<reference evidence="3" key="3">
    <citation type="submission" date="2021-05" db="UniProtKB">
        <authorList>
            <consortium name="EnsemblPlants"/>
        </authorList>
    </citation>
    <scope>IDENTIFICATION</scope>
    <source>
        <strain evidence="3">cv. B73</strain>
    </source>
</reference>
<accession>A0A804M0F6</accession>
<evidence type="ECO:0000256" key="2">
    <source>
        <dbReference type="SAM" id="Phobius"/>
    </source>
</evidence>
<dbReference type="Gramene" id="Zm00001eb049850_T001">
    <property type="protein sequence ID" value="Zm00001eb049850_P001"/>
    <property type="gene ID" value="Zm00001eb049850"/>
</dbReference>
<dbReference type="AlphaFoldDB" id="A0A804M0F6"/>
<feature type="compositionally biased region" description="Basic residues" evidence="1">
    <location>
        <begin position="144"/>
        <end position="165"/>
    </location>
</feature>
<keyword evidence="2" id="KW-0812">Transmembrane</keyword>
<keyword evidence="4" id="KW-1185">Reference proteome</keyword>
<dbReference type="Proteomes" id="UP000007305">
    <property type="component" value="Chromosome 1"/>
</dbReference>
<keyword evidence="2" id="KW-0472">Membrane</keyword>
<evidence type="ECO:0000313" key="3">
    <source>
        <dbReference type="EnsemblPlants" id="Zm00001eb049850_P001"/>
    </source>
</evidence>